<name>A0AA36I4C2_9DINO</name>
<accession>A0AA36I4C2</accession>
<feature type="region of interest" description="Disordered" evidence="2">
    <location>
        <begin position="483"/>
        <end position="511"/>
    </location>
</feature>
<dbReference type="EMBL" id="CAUJNA010000716">
    <property type="protein sequence ID" value="CAJ1380512.1"/>
    <property type="molecule type" value="Genomic_DNA"/>
</dbReference>
<feature type="coiled-coil region" evidence="1">
    <location>
        <begin position="168"/>
        <end position="199"/>
    </location>
</feature>
<comment type="caution">
    <text evidence="3">The sequence shown here is derived from an EMBL/GenBank/DDBJ whole genome shotgun (WGS) entry which is preliminary data.</text>
</comment>
<reference evidence="3" key="1">
    <citation type="submission" date="2023-08" db="EMBL/GenBank/DDBJ databases">
        <authorList>
            <person name="Chen Y."/>
            <person name="Shah S."/>
            <person name="Dougan E. K."/>
            <person name="Thang M."/>
            <person name="Chan C."/>
        </authorList>
    </citation>
    <scope>NUCLEOTIDE SEQUENCE</scope>
</reference>
<organism evidence="3 4">
    <name type="scientific">Effrenium voratum</name>
    <dbReference type="NCBI Taxonomy" id="2562239"/>
    <lineage>
        <taxon>Eukaryota</taxon>
        <taxon>Sar</taxon>
        <taxon>Alveolata</taxon>
        <taxon>Dinophyceae</taxon>
        <taxon>Suessiales</taxon>
        <taxon>Symbiodiniaceae</taxon>
        <taxon>Effrenium</taxon>
    </lineage>
</organism>
<evidence type="ECO:0000313" key="3">
    <source>
        <dbReference type="EMBL" id="CAJ1380512.1"/>
    </source>
</evidence>
<sequence>MIGVSVDSPSSRVHISSPRRLFVGSPVTHQVLCEVSPPNLDRLSRDASSLSEDLDELRAKIKRLDVPKLPLESRSPAHFTVSTVSTDLSPVVAISDKVECVKHDLATETRHRIARDDENGQRLQVLQQTLDAKSSQQHDMELHLQRLHQWMQKLELRIEDGAKDLIFRKETEEALRRAIAELSEEVKAERRERTSHDEDLLRQISKGEARLDDEKKLREEADQAMRQEFAVDREAARRLEQRCKEASEAWALKSTSLESGIFAEKAARDAEVRRLDQAVAEISASVRAGLEKMERKVADLQEKLHKEFEGKLMAQRRTADSELDKKISDLKDTVDANAESARTAREAIRAEMARERQSREAQADLLASNFKDSLQAKLDPLMGRMSDVQRRAEDITSRVGKDLEVARAALESLIKDEQEAREAAVQLAKAACKEEAQTLASSIAGLKSSLKDIGEQLQSDSAMKAQELRKEVARCDEKIRELRQEMHNRAEDQRTKAEKHDEDDRAREHQIKLNEERIEHVEGFVRRLKESCR</sequence>
<dbReference type="SUPFAM" id="SSF58113">
    <property type="entry name" value="Apolipoprotein A-I"/>
    <property type="match status" value="1"/>
</dbReference>
<feature type="coiled-coil region" evidence="1">
    <location>
        <begin position="283"/>
        <end position="310"/>
    </location>
</feature>
<evidence type="ECO:0000313" key="4">
    <source>
        <dbReference type="Proteomes" id="UP001178507"/>
    </source>
</evidence>
<gene>
    <name evidence="3" type="ORF">EVOR1521_LOCUS8434</name>
</gene>
<protein>
    <submittedName>
        <fullName evidence="3">Uncharacterized protein</fullName>
    </submittedName>
</protein>
<dbReference type="Proteomes" id="UP001178507">
    <property type="component" value="Unassembled WGS sequence"/>
</dbReference>
<evidence type="ECO:0000256" key="2">
    <source>
        <dbReference type="SAM" id="MobiDB-lite"/>
    </source>
</evidence>
<keyword evidence="1" id="KW-0175">Coiled coil</keyword>
<keyword evidence="4" id="KW-1185">Reference proteome</keyword>
<proteinExistence type="predicted"/>
<evidence type="ECO:0000256" key="1">
    <source>
        <dbReference type="SAM" id="Coils"/>
    </source>
</evidence>
<dbReference type="AlphaFoldDB" id="A0AA36I4C2"/>